<evidence type="ECO:0000313" key="1">
    <source>
        <dbReference type="EMBL" id="MBB5018522.1"/>
    </source>
</evidence>
<name>A0A840MP50_9PROT</name>
<organism evidence="1 2">
    <name type="scientific">Chitinivorax tropicus</name>
    <dbReference type="NCBI Taxonomy" id="714531"/>
    <lineage>
        <taxon>Bacteria</taxon>
        <taxon>Pseudomonadati</taxon>
        <taxon>Pseudomonadota</taxon>
        <taxon>Betaproteobacteria</taxon>
        <taxon>Chitinivorax</taxon>
    </lineage>
</organism>
<dbReference type="InterPro" id="IPR046766">
    <property type="entry name" value="Bact_hydrolase"/>
</dbReference>
<dbReference type="RefSeq" id="WP_184037926.1">
    <property type="nucleotide sequence ID" value="NZ_JACHHY010000009.1"/>
</dbReference>
<protein>
    <submittedName>
        <fullName evidence="1">Uncharacterized protein</fullName>
    </submittedName>
</protein>
<keyword evidence="2" id="KW-1185">Reference proteome</keyword>
<dbReference type="Proteomes" id="UP000575898">
    <property type="component" value="Unassembled WGS sequence"/>
</dbReference>
<accession>A0A840MP50</accession>
<dbReference type="AlphaFoldDB" id="A0A840MP50"/>
<dbReference type="EMBL" id="JACHHY010000009">
    <property type="protein sequence ID" value="MBB5018522.1"/>
    <property type="molecule type" value="Genomic_DNA"/>
</dbReference>
<comment type="caution">
    <text evidence="1">The sequence shown here is derived from an EMBL/GenBank/DDBJ whole genome shotgun (WGS) entry which is preliminary data.</text>
</comment>
<evidence type="ECO:0000313" key="2">
    <source>
        <dbReference type="Proteomes" id="UP000575898"/>
    </source>
</evidence>
<sequence>MEPSTTRECCPKFDPTPWDGNPVIWHEKKFVKDHVTSFLHIPLNYGAVMARNLEAIEAAGALPESRLILTDENSLWGADVYFEVTKAIPSRTTIQLSGTFLAKAFEGSYSKIKQWMSEMSHYVKEQGKQIEKLYFFYTTCPKCAKKYGKNYVVLIAKV</sequence>
<reference evidence="1 2" key="1">
    <citation type="submission" date="2020-08" db="EMBL/GenBank/DDBJ databases">
        <title>Genomic Encyclopedia of Type Strains, Phase IV (KMG-IV): sequencing the most valuable type-strain genomes for metagenomic binning, comparative biology and taxonomic classification.</title>
        <authorList>
            <person name="Goeker M."/>
        </authorList>
    </citation>
    <scope>NUCLEOTIDE SEQUENCE [LARGE SCALE GENOMIC DNA]</scope>
    <source>
        <strain evidence="1 2">DSM 27165</strain>
    </source>
</reference>
<dbReference type="Pfam" id="PF20603">
    <property type="entry name" value="Bact_hydrolase"/>
    <property type="match status" value="1"/>
</dbReference>
<gene>
    <name evidence="1" type="ORF">HNQ59_001811</name>
</gene>
<proteinExistence type="predicted"/>